<keyword evidence="4 10" id="KW-0812">Transmembrane</keyword>
<evidence type="ECO:0000313" key="11">
    <source>
        <dbReference type="EMBL" id="TDC64367.1"/>
    </source>
</evidence>
<feature type="compositionally biased region" description="Basic and acidic residues" evidence="9">
    <location>
        <begin position="53"/>
        <end position="63"/>
    </location>
</feature>
<evidence type="ECO:0000256" key="7">
    <source>
        <dbReference type="ARBA" id="ARBA00022989"/>
    </source>
</evidence>
<dbReference type="AlphaFoldDB" id="A0A4R4SKZ5"/>
<dbReference type="RefSeq" id="WP_132821603.1">
    <property type="nucleotide sequence ID" value="NZ_SMKI01000521.1"/>
</dbReference>
<reference evidence="11 12" key="1">
    <citation type="submission" date="2019-03" db="EMBL/GenBank/DDBJ databases">
        <title>Draft genome sequences of novel Actinobacteria.</title>
        <authorList>
            <person name="Sahin N."/>
            <person name="Ay H."/>
            <person name="Saygin H."/>
        </authorList>
    </citation>
    <scope>NUCLEOTIDE SEQUENCE [LARGE SCALE GENOMIC DNA]</scope>
    <source>
        <strain evidence="11 12">DSM 41900</strain>
    </source>
</reference>
<feature type="transmembrane region" description="Helical" evidence="10">
    <location>
        <begin position="606"/>
        <end position="628"/>
    </location>
</feature>
<feature type="transmembrane region" description="Helical" evidence="10">
    <location>
        <begin position="272"/>
        <end position="289"/>
    </location>
</feature>
<evidence type="ECO:0000256" key="2">
    <source>
        <dbReference type="ARBA" id="ARBA00022448"/>
    </source>
</evidence>
<keyword evidence="12" id="KW-1185">Reference proteome</keyword>
<comment type="subcellular location">
    <subcellularLocation>
        <location evidence="1">Cell membrane</location>
        <topology evidence="1">Multi-pass membrane protein</topology>
    </subcellularLocation>
</comment>
<feature type="region of interest" description="Disordered" evidence="9">
    <location>
        <begin position="1"/>
        <end position="106"/>
    </location>
</feature>
<feature type="transmembrane region" description="Helical" evidence="10">
    <location>
        <begin position="350"/>
        <end position="372"/>
    </location>
</feature>
<dbReference type="InterPro" id="IPR004268">
    <property type="entry name" value="MurJ"/>
</dbReference>
<feature type="transmembrane region" description="Helical" evidence="10">
    <location>
        <begin position="194"/>
        <end position="217"/>
    </location>
</feature>
<dbReference type="Proteomes" id="UP000295345">
    <property type="component" value="Unassembled WGS sequence"/>
</dbReference>
<evidence type="ECO:0000256" key="10">
    <source>
        <dbReference type="SAM" id="Phobius"/>
    </source>
</evidence>
<keyword evidence="3" id="KW-1003">Cell membrane</keyword>
<gene>
    <name evidence="11" type="primary">murJ</name>
    <name evidence="11" type="ORF">E1283_31585</name>
</gene>
<feature type="non-terminal residue" evidence="11">
    <location>
        <position position="1"/>
    </location>
</feature>
<proteinExistence type="predicted"/>
<feature type="transmembrane region" description="Helical" evidence="10">
    <location>
        <begin position="538"/>
        <end position="558"/>
    </location>
</feature>
<dbReference type="CDD" id="cd13123">
    <property type="entry name" value="MATE_MurJ_like"/>
    <property type="match status" value="1"/>
</dbReference>
<feature type="transmembrane region" description="Helical" evidence="10">
    <location>
        <begin position="578"/>
        <end position="600"/>
    </location>
</feature>
<evidence type="ECO:0000256" key="1">
    <source>
        <dbReference type="ARBA" id="ARBA00004651"/>
    </source>
</evidence>
<evidence type="ECO:0000256" key="5">
    <source>
        <dbReference type="ARBA" id="ARBA00022960"/>
    </source>
</evidence>
<dbReference type="GO" id="GO:0005886">
    <property type="term" value="C:plasma membrane"/>
    <property type="evidence" value="ECO:0007669"/>
    <property type="project" value="UniProtKB-SubCell"/>
</dbReference>
<protein>
    <submittedName>
        <fullName evidence="11">Murein biosynthesis integral membrane protein MurJ</fullName>
    </submittedName>
</protein>
<feature type="transmembrane region" description="Helical" evidence="10">
    <location>
        <begin position="123"/>
        <end position="145"/>
    </location>
</feature>
<dbReference type="GO" id="GO:0008360">
    <property type="term" value="P:regulation of cell shape"/>
    <property type="evidence" value="ECO:0007669"/>
    <property type="project" value="UniProtKB-KW"/>
</dbReference>
<dbReference type="EMBL" id="SMKI01000521">
    <property type="protein sequence ID" value="TDC64367.1"/>
    <property type="molecule type" value="Genomic_DNA"/>
</dbReference>
<evidence type="ECO:0000313" key="12">
    <source>
        <dbReference type="Proteomes" id="UP000295345"/>
    </source>
</evidence>
<organism evidence="11 12">
    <name type="scientific">Streptomyces hainanensis</name>
    <dbReference type="NCBI Taxonomy" id="402648"/>
    <lineage>
        <taxon>Bacteria</taxon>
        <taxon>Bacillati</taxon>
        <taxon>Actinomycetota</taxon>
        <taxon>Actinomycetes</taxon>
        <taxon>Kitasatosporales</taxon>
        <taxon>Streptomycetaceae</taxon>
        <taxon>Streptomyces</taxon>
    </lineage>
</organism>
<evidence type="ECO:0000256" key="6">
    <source>
        <dbReference type="ARBA" id="ARBA00022984"/>
    </source>
</evidence>
<dbReference type="NCBIfam" id="TIGR01695">
    <property type="entry name" value="murJ_mviN"/>
    <property type="match status" value="1"/>
</dbReference>
<dbReference type="PRINTS" id="PR01806">
    <property type="entry name" value="VIRFACTRMVIN"/>
</dbReference>
<feature type="compositionally biased region" description="Low complexity" evidence="9">
    <location>
        <begin position="65"/>
        <end position="91"/>
    </location>
</feature>
<keyword evidence="5" id="KW-0133">Cell shape</keyword>
<feature type="transmembrane region" description="Helical" evidence="10">
    <location>
        <begin position="151"/>
        <end position="173"/>
    </location>
</feature>
<feature type="transmembrane region" description="Helical" evidence="10">
    <location>
        <begin position="444"/>
        <end position="467"/>
    </location>
</feature>
<dbReference type="OrthoDB" id="9786339at2"/>
<keyword evidence="2" id="KW-0813">Transport</keyword>
<feature type="transmembrane region" description="Helical" evidence="10">
    <location>
        <begin position="309"/>
        <end position="329"/>
    </location>
</feature>
<evidence type="ECO:0000256" key="9">
    <source>
        <dbReference type="SAM" id="MobiDB-lite"/>
    </source>
</evidence>
<feature type="transmembrane region" description="Helical" evidence="10">
    <location>
        <begin position="392"/>
        <end position="418"/>
    </location>
</feature>
<feature type="compositionally biased region" description="Low complexity" evidence="9">
    <location>
        <begin position="8"/>
        <end position="22"/>
    </location>
</feature>
<feature type="transmembrane region" description="Helical" evidence="10">
    <location>
        <begin position="237"/>
        <end position="260"/>
    </location>
</feature>
<keyword evidence="6" id="KW-0573">Peptidoglycan synthesis</keyword>
<evidence type="ECO:0000256" key="8">
    <source>
        <dbReference type="ARBA" id="ARBA00023136"/>
    </source>
</evidence>
<comment type="caution">
    <text evidence="11">The sequence shown here is derived from an EMBL/GenBank/DDBJ whole genome shotgun (WGS) entry which is preliminary data.</text>
</comment>
<name>A0A4R4SKZ5_9ACTN</name>
<sequence length="650" mass="68837">QHPHQYPHQHQPQQPGYGQQQQNWAPEPSYPAQGGYGGTEGLTGQPGEQPRQSTDDAFAHLFRDQQAAPRQARPAAAAPRPAPAPARAETAPAPPAGPAAPAKRQGRAASLLKSSAVMAAGTLVSRVTGFVRQLVTVAALGAAVLGDTYTVAWALPSMIYFLIIGGGLNSVFVPQLVRAMKNDPDGGDAYANRLLTVVMAALAALVVAGMLAAPLLVSLQSPSIAGDPGANEVTVTFARYFLPTIFFTGVYTVIGQILNARDHFGPMMWTPVLNNIVVIFTFGMFLWVYGTQESSGLTEDTVSGEAVQLLGVGTLLGLVVQAGAMIPYLRAAGFRIRPRFDWRGHGLGKAATMAKWTVFFVLANQAALLVVTQLSTAAGQRAAETGFDGTGFIAYNSALLIWQMPQAIITVSVMAALLPRLSRSAADEDTAAVRDDLSHGLRTSAVAIVPIAFAFLALGVPMCTLLFQTAGEESARSFGYILMAFGLGLIPYSAQYVVLRAFYAYEDTRTPFYNTVIVSIGWIVLSLASYAILPDRWVVAGIAFSYGIAYVLGVGIAWRRLRARLRTDLDGARIVRTYIRLCGASVPAALLGGAAGFALLNALGAGLIGSVAALTVGGVVLLAVFYLAARRMRVEELTGLVGMVRSRLGR</sequence>
<feature type="transmembrane region" description="Helical" evidence="10">
    <location>
        <begin position="479"/>
        <end position="499"/>
    </location>
</feature>
<accession>A0A4R4SKZ5</accession>
<keyword evidence="7 10" id="KW-1133">Transmembrane helix</keyword>
<evidence type="ECO:0000256" key="4">
    <source>
        <dbReference type="ARBA" id="ARBA00022692"/>
    </source>
</evidence>
<keyword evidence="8 10" id="KW-0472">Membrane</keyword>
<evidence type="ECO:0000256" key="3">
    <source>
        <dbReference type="ARBA" id="ARBA00022475"/>
    </source>
</evidence>
<dbReference type="PANTHER" id="PTHR43549">
    <property type="entry name" value="MULTIDRUG RESISTANCE PROTEIN YPNP-RELATED"/>
    <property type="match status" value="1"/>
</dbReference>
<feature type="transmembrane region" description="Helical" evidence="10">
    <location>
        <begin position="511"/>
        <end position="532"/>
    </location>
</feature>
<dbReference type="InterPro" id="IPR052031">
    <property type="entry name" value="Membrane_Transporter-Flippase"/>
</dbReference>
<dbReference type="Pfam" id="PF03023">
    <property type="entry name" value="MurJ"/>
    <property type="match status" value="1"/>
</dbReference>
<dbReference type="GO" id="GO:0009252">
    <property type="term" value="P:peptidoglycan biosynthetic process"/>
    <property type="evidence" value="ECO:0007669"/>
    <property type="project" value="UniProtKB-KW"/>
</dbReference>
<dbReference type="PANTHER" id="PTHR43549:SF3">
    <property type="entry name" value="MULTIDRUG RESISTANCE PROTEIN YPNP-RELATED"/>
    <property type="match status" value="1"/>
</dbReference>